<feature type="transmembrane region" description="Helical" evidence="6">
    <location>
        <begin position="20"/>
        <end position="42"/>
    </location>
</feature>
<keyword evidence="2" id="KW-0813">Transport</keyword>
<dbReference type="GO" id="GO:0006829">
    <property type="term" value="P:zinc ion transport"/>
    <property type="evidence" value="ECO:0007669"/>
    <property type="project" value="InterPro"/>
</dbReference>
<feature type="transmembrane region" description="Helical" evidence="6">
    <location>
        <begin position="183"/>
        <end position="204"/>
    </location>
</feature>
<feature type="transmembrane region" description="Helical" evidence="6">
    <location>
        <begin position="122"/>
        <end position="141"/>
    </location>
</feature>
<feature type="transmembrane region" description="Helical" evidence="6">
    <location>
        <begin position="83"/>
        <end position="102"/>
    </location>
</feature>
<evidence type="ECO:0000259" key="8">
    <source>
        <dbReference type="Pfam" id="PF16916"/>
    </source>
</evidence>
<dbReference type="InterPro" id="IPR040177">
    <property type="entry name" value="SLC30A9"/>
</dbReference>
<evidence type="ECO:0000259" key="7">
    <source>
        <dbReference type="Pfam" id="PF01545"/>
    </source>
</evidence>
<dbReference type="Pfam" id="PF01545">
    <property type="entry name" value="Cation_efflux"/>
    <property type="match status" value="1"/>
</dbReference>
<dbReference type="NCBIfam" id="TIGR01297">
    <property type="entry name" value="CDF"/>
    <property type="match status" value="1"/>
</dbReference>
<evidence type="ECO:0000313" key="10">
    <source>
        <dbReference type="Proteomes" id="UP001305702"/>
    </source>
</evidence>
<dbReference type="InterPro" id="IPR036837">
    <property type="entry name" value="Cation_efflux_CTD_sf"/>
</dbReference>
<feature type="domain" description="Cation efflux protein cytoplasmic" evidence="8">
    <location>
        <begin position="241"/>
        <end position="311"/>
    </location>
</feature>
<protein>
    <submittedName>
        <fullName evidence="9">Cation diffusion facilitator family transporter</fullName>
    </submittedName>
</protein>
<keyword evidence="3 6" id="KW-0812">Transmembrane</keyword>
<dbReference type="Proteomes" id="UP001305702">
    <property type="component" value="Chromosome"/>
</dbReference>
<dbReference type="SUPFAM" id="SSF161111">
    <property type="entry name" value="Cation efflux protein transmembrane domain-like"/>
    <property type="match status" value="1"/>
</dbReference>
<dbReference type="Pfam" id="PF16916">
    <property type="entry name" value="ZT_dimer"/>
    <property type="match status" value="1"/>
</dbReference>
<evidence type="ECO:0000256" key="5">
    <source>
        <dbReference type="ARBA" id="ARBA00023136"/>
    </source>
</evidence>
<name>A0AA96RER2_9BACL</name>
<dbReference type="GO" id="GO:0016020">
    <property type="term" value="C:membrane"/>
    <property type="evidence" value="ECO:0007669"/>
    <property type="project" value="UniProtKB-SubCell"/>
</dbReference>
<dbReference type="SUPFAM" id="SSF160240">
    <property type="entry name" value="Cation efflux protein cytoplasmic domain-like"/>
    <property type="match status" value="1"/>
</dbReference>
<dbReference type="InterPro" id="IPR058533">
    <property type="entry name" value="Cation_efflux_TM"/>
</dbReference>
<dbReference type="InterPro" id="IPR002524">
    <property type="entry name" value="Cation_efflux"/>
</dbReference>
<evidence type="ECO:0000256" key="6">
    <source>
        <dbReference type="SAM" id="Phobius"/>
    </source>
</evidence>
<feature type="transmembrane region" description="Helical" evidence="6">
    <location>
        <begin position="210"/>
        <end position="228"/>
    </location>
</feature>
<organism evidence="9 10">
    <name type="scientific">Paenibacillus aurantius</name>
    <dbReference type="NCBI Taxonomy" id="2918900"/>
    <lineage>
        <taxon>Bacteria</taxon>
        <taxon>Bacillati</taxon>
        <taxon>Bacillota</taxon>
        <taxon>Bacilli</taxon>
        <taxon>Bacillales</taxon>
        <taxon>Paenibacillaceae</taxon>
        <taxon>Paenibacillus</taxon>
    </lineage>
</organism>
<dbReference type="PANTHER" id="PTHR13414:SF9">
    <property type="entry name" value="PROTON-COUPLED ZINC ANTIPORTER SLC30A9, MITOCHONDRIAL"/>
    <property type="match status" value="1"/>
</dbReference>
<sequence>MEPEPRQDSFLSLLKKGNKASAAAMVGNLIIAIVKGVAAALSGSGAMFASTMHSIADAVNQGFVFGGSVLAEKQPTRRFPTGFGRVVNIFCMVAVMVVAIMAYETVKEGWNLLQHPAEAHGFWLNSIVLLFSIAVDGFVLIKAMKGILEETRVSAQGFGIIPAAVSHVGRAAPATRLVFYEDIVATLGSTLALIAVVVTSFTAFKALDGVMTILIGFLMVGVAFRVGFDNMVGLIGVAAPRVIEEKVGELILSDPDVTDINQIRITQEGRYYHIDGLIELRKGLTLALADDIKFRVRDKLLSDPDITDVTLGIIEDNGVPDWTPERLEELPD</sequence>
<reference evidence="9 10" key="1">
    <citation type="submission" date="2022-02" db="EMBL/GenBank/DDBJ databases">
        <title>Paenibacillus sp. MBLB1776 Whole Genome Shotgun Sequencing.</title>
        <authorList>
            <person name="Hwang C.Y."/>
            <person name="Cho E.-S."/>
            <person name="Seo M.-J."/>
        </authorList>
    </citation>
    <scope>NUCLEOTIDE SEQUENCE [LARGE SCALE GENOMIC DNA]</scope>
    <source>
        <strain evidence="9 10">MBLB1776</strain>
    </source>
</reference>
<comment type="subcellular location">
    <subcellularLocation>
        <location evidence="1">Membrane</location>
        <topology evidence="1">Multi-pass membrane protein</topology>
    </subcellularLocation>
</comment>
<evidence type="ECO:0000256" key="2">
    <source>
        <dbReference type="ARBA" id="ARBA00022448"/>
    </source>
</evidence>
<dbReference type="Gene3D" id="1.20.1510.10">
    <property type="entry name" value="Cation efflux protein transmembrane domain"/>
    <property type="match status" value="1"/>
</dbReference>
<keyword evidence="5 6" id="KW-0472">Membrane</keyword>
<dbReference type="AlphaFoldDB" id="A0AA96RER2"/>
<dbReference type="RefSeq" id="WP_315604933.1">
    <property type="nucleotide sequence ID" value="NZ_CP130318.1"/>
</dbReference>
<evidence type="ECO:0000256" key="3">
    <source>
        <dbReference type="ARBA" id="ARBA00022692"/>
    </source>
</evidence>
<dbReference type="GO" id="GO:0008324">
    <property type="term" value="F:monoatomic cation transmembrane transporter activity"/>
    <property type="evidence" value="ECO:0007669"/>
    <property type="project" value="InterPro"/>
</dbReference>
<keyword evidence="10" id="KW-1185">Reference proteome</keyword>
<dbReference type="PANTHER" id="PTHR13414">
    <property type="entry name" value="HUEL-CATION TRANSPORTER"/>
    <property type="match status" value="1"/>
</dbReference>
<dbReference type="InterPro" id="IPR027470">
    <property type="entry name" value="Cation_efflux_CTD"/>
</dbReference>
<proteinExistence type="predicted"/>
<accession>A0AA96RER2</accession>
<dbReference type="KEGG" id="paun:MJA45_26750"/>
<evidence type="ECO:0000313" key="9">
    <source>
        <dbReference type="EMBL" id="WNQ11157.1"/>
    </source>
</evidence>
<gene>
    <name evidence="9" type="ORF">MJA45_26750</name>
</gene>
<evidence type="ECO:0000256" key="4">
    <source>
        <dbReference type="ARBA" id="ARBA00022989"/>
    </source>
</evidence>
<feature type="domain" description="Cation efflux protein transmembrane" evidence="7">
    <location>
        <begin position="23"/>
        <end position="234"/>
    </location>
</feature>
<evidence type="ECO:0000256" key="1">
    <source>
        <dbReference type="ARBA" id="ARBA00004141"/>
    </source>
</evidence>
<dbReference type="InterPro" id="IPR027469">
    <property type="entry name" value="Cation_efflux_TMD_sf"/>
</dbReference>
<keyword evidence="4 6" id="KW-1133">Transmembrane helix</keyword>
<dbReference type="EMBL" id="CP130318">
    <property type="protein sequence ID" value="WNQ11157.1"/>
    <property type="molecule type" value="Genomic_DNA"/>
</dbReference>
<dbReference type="Gene3D" id="3.30.70.1350">
    <property type="entry name" value="Cation efflux protein, cytoplasmic domain"/>
    <property type="match status" value="1"/>
</dbReference>